<dbReference type="RefSeq" id="WP_246488724.1">
    <property type="nucleotide sequence ID" value="NZ_BAAAWY010000023.1"/>
</dbReference>
<evidence type="ECO:0000313" key="2">
    <source>
        <dbReference type="EMBL" id="MBB5896132.1"/>
    </source>
</evidence>
<dbReference type="EMBL" id="JACHIR010000001">
    <property type="protein sequence ID" value="MBB5896132.1"/>
    <property type="molecule type" value="Genomic_DNA"/>
</dbReference>
<reference evidence="2 3" key="1">
    <citation type="submission" date="2020-08" db="EMBL/GenBank/DDBJ databases">
        <title>Sequencing the genomes of 1000 actinobacteria strains.</title>
        <authorList>
            <person name="Klenk H.-P."/>
        </authorList>
    </citation>
    <scope>NUCLEOTIDE SEQUENCE [LARGE SCALE GENOMIC DNA]</scope>
    <source>
        <strain evidence="2 3">DSM 43851</strain>
    </source>
</reference>
<gene>
    <name evidence="2" type="ORF">BJ998_007328</name>
</gene>
<dbReference type="SUPFAM" id="SSF55486">
    <property type="entry name" value="Metalloproteases ('zincins'), catalytic domain"/>
    <property type="match status" value="1"/>
</dbReference>
<keyword evidence="3" id="KW-1185">Reference proteome</keyword>
<protein>
    <submittedName>
        <fullName evidence="2">Uncharacterized protein</fullName>
    </submittedName>
</protein>
<dbReference type="AlphaFoldDB" id="A0A7W9KP51"/>
<feature type="signal peptide" evidence="1">
    <location>
        <begin position="1"/>
        <end position="31"/>
    </location>
</feature>
<evidence type="ECO:0000313" key="3">
    <source>
        <dbReference type="Proteomes" id="UP000585638"/>
    </source>
</evidence>
<name>A0A7W9KP51_9PSEU</name>
<evidence type="ECO:0000256" key="1">
    <source>
        <dbReference type="SAM" id="SignalP"/>
    </source>
</evidence>
<organism evidence="2 3">
    <name type="scientific">Kutzneria kofuensis</name>
    <dbReference type="NCBI Taxonomy" id="103725"/>
    <lineage>
        <taxon>Bacteria</taxon>
        <taxon>Bacillati</taxon>
        <taxon>Actinomycetota</taxon>
        <taxon>Actinomycetes</taxon>
        <taxon>Pseudonocardiales</taxon>
        <taxon>Pseudonocardiaceae</taxon>
        <taxon>Kutzneria</taxon>
    </lineage>
</organism>
<accession>A0A7W9KP51</accession>
<comment type="caution">
    <text evidence="2">The sequence shown here is derived from an EMBL/GenBank/DDBJ whole genome shotgun (WGS) entry which is preliminary data.</text>
</comment>
<feature type="chain" id="PRO_5039103697" evidence="1">
    <location>
        <begin position="32"/>
        <end position="236"/>
    </location>
</feature>
<dbReference type="Proteomes" id="UP000585638">
    <property type="component" value="Unassembled WGS sequence"/>
</dbReference>
<sequence>MRPAPIRPFRRRLARAAPVLAAVLATGLLTAAPGGAATPHTPPTKTVRVFWLRPSDVPYDQRYPNGIAGVMAEAQRFYQKQLGKTFTLNSPVVEVVTGDHTRSWYENTANGGDRYWWSVFNMQAELRRKLGLGAPDSRWLNVGEVSAEGPGAGGGGGGGWVLMPKHDADGAAGVNGPMNRWYGGMVHELGHAFGLPDASSTDGTCMSASMYDYPNCNFSQQQRNAILSGPYAGFLH</sequence>
<proteinExistence type="predicted"/>
<keyword evidence="1" id="KW-0732">Signal</keyword>